<evidence type="ECO:0000313" key="2">
    <source>
        <dbReference type="EMBL" id="KAK3757677.1"/>
    </source>
</evidence>
<comment type="caution">
    <text evidence="2">The sequence shown here is derived from an EMBL/GenBank/DDBJ whole genome shotgun (WGS) entry which is preliminary data.</text>
</comment>
<feature type="region of interest" description="Disordered" evidence="1">
    <location>
        <begin position="1"/>
        <end position="55"/>
    </location>
</feature>
<organism evidence="2 3">
    <name type="scientific">Elysia crispata</name>
    <name type="common">lettuce slug</name>
    <dbReference type="NCBI Taxonomy" id="231223"/>
    <lineage>
        <taxon>Eukaryota</taxon>
        <taxon>Metazoa</taxon>
        <taxon>Spiralia</taxon>
        <taxon>Lophotrochozoa</taxon>
        <taxon>Mollusca</taxon>
        <taxon>Gastropoda</taxon>
        <taxon>Heterobranchia</taxon>
        <taxon>Euthyneura</taxon>
        <taxon>Panpulmonata</taxon>
        <taxon>Sacoglossa</taxon>
        <taxon>Placobranchoidea</taxon>
        <taxon>Plakobranchidae</taxon>
        <taxon>Elysia</taxon>
    </lineage>
</organism>
<evidence type="ECO:0000313" key="3">
    <source>
        <dbReference type="Proteomes" id="UP001283361"/>
    </source>
</evidence>
<dbReference type="EMBL" id="JAWDGP010005352">
    <property type="protein sequence ID" value="KAK3757677.1"/>
    <property type="molecule type" value="Genomic_DNA"/>
</dbReference>
<reference evidence="2" key="1">
    <citation type="journal article" date="2023" name="G3 (Bethesda)">
        <title>A reference genome for the long-term kleptoplast-retaining sea slug Elysia crispata morphotype clarki.</title>
        <authorList>
            <person name="Eastman K.E."/>
            <person name="Pendleton A.L."/>
            <person name="Shaikh M.A."/>
            <person name="Suttiyut T."/>
            <person name="Ogas R."/>
            <person name="Tomko P."/>
            <person name="Gavelis G."/>
            <person name="Widhalm J.R."/>
            <person name="Wisecaver J.H."/>
        </authorList>
    </citation>
    <scope>NUCLEOTIDE SEQUENCE</scope>
    <source>
        <strain evidence="2">ECLA1</strain>
    </source>
</reference>
<protein>
    <submittedName>
        <fullName evidence="2">Uncharacterized protein</fullName>
    </submittedName>
</protein>
<accession>A0AAE0YWR3</accession>
<proteinExistence type="predicted"/>
<evidence type="ECO:0000256" key="1">
    <source>
        <dbReference type="SAM" id="MobiDB-lite"/>
    </source>
</evidence>
<feature type="compositionally biased region" description="Low complexity" evidence="1">
    <location>
        <begin position="45"/>
        <end position="55"/>
    </location>
</feature>
<name>A0AAE0YWR3_9GAST</name>
<sequence length="137" mass="15544">MRQVDQSALLPGGECLRRESAPPTKLEEGCEASDSVTDTPRRQTGRQAGGSRASSSHYRVIVVHIPGWLTAVVYFQLNIAHGVLFLNLLDLRGEEKRNLRDERKRKRAQPEMWSKSIDLGIDYWCGRFEGEKKCSEN</sequence>
<dbReference type="AlphaFoldDB" id="A0AAE0YWR3"/>
<feature type="compositionally biased region" description="Basic and acidic residues" evidence="1">
    <location>
        <begin position="15"/>
        <end position="28"/>
    </location>
</feature>
<dbReference type="Proteomes" id="UP001283361">
    <property type="component" value="Unassembled WGS sequence"/>
</dbReference>
<gene>
    <name evidence="2" type="ORF">RRG08_000186</name>
</gene>
<keyword evidence="3" id="KW-1185">Reference proteome</keyword>